<dbReference type="InterPro" id="IPR030395">
    <property type="entry name" value="GP_PDE_dom"/>
</dbReference>
<dbReference type="Gene3D" id="3.20.20.190">
    <property type="entry name" value="Phosphatidylinositol (PI) phosphodiesterase"/>
    <property type="match status" value="1"/>
</dbReference>
<dbReference type="EMBL" id="CP006569">
    <property type="protein sequence ID" value="AHF75355.1"/>
    <property type="molecule type" value="Genomic_DNA"/>
</dbReference>
<dbReference type="HOGENOM" id="CLU_030006_3_2_6"/>
<dbReference type="SUPFAM" id="SSF51695">
    <property type="entry name" value="PLC-like phosphodiesterases"/>
    <property type="match status" value="1"/>
</dbReference>
<gene>
    <name evidence="2" type="primary">ugpQ</name>
    <name evidence="2" type="ORF">Sant_0239</name>
</gene>
<dbReference type="KEGG" id="sod:Sant_0239"/>
<dbReference type="GO" id="GO:0008081">
    <property type="term" value="F:phosphoric diester hydrolase activity"/>
    <property type="evidence" value="ECO:0007669"/>
    <property type="project" value="InterPro"/>
</dbReference>
<dbReference type="Proteomes" id="UP000019028">
    <property type="component" value="Chromosome"/>
</dbReference>
<proteinExistence type="predicted"/>
<protein>
    <submittedName>
        <fullName evidence="2">Glycerophosphoryl diester phosphodiesterase</fullName>
    </submittedName>
</protein>
<dbReference type="AlphaFoldDB" id="W0HT08"/>
<dbReference type="InterPro" id="IPR017946">
    <property type="entry name" value="PLC-like_Pdiesterase_TIM-brl"/>
</dbReference>
<dbReference type="PROSITE" id="PS51704">
    <property type="entry name" value="GP_PDE"/>
    <property type="match status" value="1"/>
</dbReference>
<dbReference type="NCBIfam" id="NF006989">
    <property type="entry name" value="PRK09454.1"/>
    <property type="match status" value="1"/>
</dbReference>
<feature type="domain" description="GP-PDE" evidence="1">
    <location>
        <begin position="8"/>
        <end position="246"/>
    </location>
</feature>
<dbReference type="RefSeq" id="WP_025420507.1">
    <property type="nucleotide sequence ID" value="NZ_CP006569.1"/>
</dbReference>
<dbReference type="GO" id="GO:0006629">
    <property type="term" value="P:lipid metabolic process"/>
    <property type="evidence" value="ECO:0007669"/>
    <property type="project" value="InterPro"/>
</dbReference>
<dbReference type="FunFam" id="3.20.20.190:FF:000036">
    <property type="entry name" value="Glycerophosphodiester phosphodiesterase, cytosolic"/>
    <property type="match status" value="1"/>
</dbReference>
<dbReference type="CDD" id="cd08562">
    <property type="entry name" value="GDPD_EcUgpQ_like"/>
    <property type="match status" value="1"/>
</dbReference>
<dbReference type="PATRIC" id="fig|1239307.3.peg.262"/>
<dbReference type="PANTHER" id="PTHR46211">
    <property type="entry name" value="GLYCEROPHOSPHORYL DIESTER PHOSPHODIESTERASE"/>
    <property type="match status" value="1"/>
</dbReference>
<evidence type="ECO:0000313" key="3">
    <source>
        <dbReference type="Proteomes" id="UP000019028"/>
    </source>
</evidence>
<organism evidence="2 3">
    <name type="scientific">Sodalis praecaptivus</name>
    <dbReference type="NCBI Taxonomy" id="1239307"/>
    <lineage>
        <taxon>Bacteria</taxon>
        <taxon>Pseudomonadati</taxon>
        <taxon>Pseudomonadota</taxon>
        <taxon>Gammaproteobacteria</taxon>
        <taxon>Enterobacterales</taxon>
        <taxon>Bruguierivoracaceae</taxon>
        <taxon>Sodalis</taxon>
    </lineage>
</organism>
<dbReference type="Pfam" id="PF03009">
    <property type="entry name" value="GDPD"/>
    <property type="match status" value="1"/>
</dbReference>
<evidence type="ECO:0000313" key="2">
    <source>
        <dbReference type="EMBL" id="AHF75355.1"/>
    </source>
</evidence>
<sequence>MTREWLYPTIVAHRGGGSLAPENTLAAIDTGVRYGQQMIEVDAKLSADGQIFLLHDDTLERTSQGSGIAGLLDWQTLSQIEAGEWFDEAFRGERLPLLSSVAERCRQHGLAINIEIKPTTGTDEETGRAVALAARQLWQGMTPPPLLSSFSPSALAAAQRAAPELPRGLLLEEWREDWETLAGQFACRALHLQHEALTEDRVEVIKASGLHIMAWTVNSPYRARALLGWGVDTLCTDRIDLIDADFANS</sequence>
<evidence type="ECO:0000259" key="1">
    <source>
        <dbReference type="PROSITE" id="PS51704"/>
    </source>
</evidence>
<dbReference type="OrthoDB" id="9795622at2"/>
<keyword evidence="3" id="KW-1185">Reference proteome</keyword>
<name>W0HT08_9GAMM</name>
<dbReference type="PANTHER" id="PTHR46211:SF1">
    <property type="entry name" value="GLYCEROPHOSPHODIESTER PHOSPHODIESTERASE, CYTOPLASMIC"/>
    <property type="match status" value="1"/>
</dbReference>
<reference evidence="2 3" key="1">
    <citation type="journal article" date="2014" name="Genome Biol. Evol.">
        <title>Genome degeneration and adaptation in a nascent stage of symbiosis.</title>
        <authorList>
            <person name="Oakeson K.F."/>
            <person name="Gil R."/>
            <person name="Clayton A.L."/>
            <person name="Dunn D.M."/>
            <person name="von Niederhausern A.C."/>
            <person name="Hamil C."/>
            <person name="Aoyagi A."/>
            <person name="Duval B."/>
            <person name="Baca A."/>
            <person name="Silva F.J."/>
            <person name="Vallier A."/>
            <person name="Jackson D.G."/>
            <person name="Latorre A."/>
            <person name="Weiss R.B."/>
            <person name="Heddi A."/>
            <person name="Moya A."/>
            <person name="Dale C."/>
        </authorList>
    </citation>
    <scope>NUCLEOTIDE SEQUENCE [LARGE SCALE GENOMIC DNA]</scope>
    <source>
        <strain evidence="2 3">HS1</strain>
    </source>
</reference>
<accession>W0HT08</accession>